<organism evidence="2">
    <name type="scientific">Chromera velia CCMP2878</name>
    <dbReference type="NCBI Taxonomy" id="1169474"/>
    <lineage>
        <taxon>Eukaryota</taxon>
        <taxon>Sar</taxon>
        <taxon>Alveolata</taxon>
        <taxon>Colpodellida</taxon>
        <taxon>Chromeraceae</taxon>
        <taxon>Chromera</taxon>
    </lineage>
</organism>
<gene>
    <name evidence="2" type="ORF">Cvel_29872</name>
</gene>
<sequence length="563" mass="61765">MGARRHFLPRVEASRWVATQGVAKTRGSARICSGGEEEVGGAGLEWKLKASVLSRLCLNVDVCNQHIGSRPAPRFHEEGSHELTGEDVDQGADSGTRAQVVLDEQELPDWRDVVTRRPCPSFPPAVLSSPLASCFSALRSPQPFCPHLLPPVSLPALPFVPPGRSVAPCFSSSPALRSPLPFCCLLFLFQPRPSFPPAILSSPLASYALRSHRAWRDLGRTFNLPNLGHLSAAQREVVGHACPACRRVSSVGRLTSFSLCVQPLETPIAPREVDRDASPSAGRWEHLGETFALQNMGPKDEVCPYLFATLRQEPLAISVALLESDGHASPAGPRGRLDRSPVGRKVAESSLGPKGAAWELFQVALHTSTLLPDDRDSARGNSIPPTEWTLSREARNRLVHAYNGNAWQGLDVEYRQWLISRGFDEAGFNDSSIQNKIALSDQYNAFRTATADSEESSEDEEDHQDDSGENPMWKIPFTWIFVGLGAILILYASLPGQPDGHDRSGWLTLGVVWVASLKDFFIDSEIRKFYSQKLKNCCERRGFCKCLFYFACVFFGGTEGGSA</sequence>
<proteinExistence type="predicted"/>
<accession>A0A0G4HPL5</accession>
<dbReference type="AlphaFoldDB" id="A0A0G4HPL5"/>
<evidence type="ECO:0000313" key="2">
    <source>
        <dbReference type="EMBL" id="CEM46181.1"/>
    </source>
</evidence>
<feature type="region of interest" description="Disordered" evidence="1">
    <location>
        <begin position="449"/>
        <end position="470"/>
    </location>
</feature>
<reference evidence="2" key="1">
    <citation type="submission" date="2014-11" db="EMBL/GenBank/DDBJ databases">
        <authorList>
            <person name="Otto D Thomas"/>
            <person name="Naeem Raeece"/>
        </authorList>
    </citation>
    <scope>NUCLEOTIDE SEQUENCE</scope>
</reference>
<feature type="compositionally biased region" description="Basic and acidic residues" evidence="1">
    <location>
        <begin position="335"/>
        <end position="347"/>
    </location>
</feature>
<name>A0A0G4HPL5_9ALVE</name>
<evidence type="ECO:0000256" key="1">
    <source>
        <dbReference type="SAM" id="MobiDB-lite"/>
    </source>
</evidence>
<feature type="compositionally biased region" description="Acidic residues" evidence="1">
    <location>
        <begin position="452"/>
        <end position="468"/>
    </location>
</feature>
<feature type="region of interest" description="Disordered" evidence="1">
    <location>
        <begin position="327"/>
        <end position="348"/>
    </location>
</feature>
<protein>
    <submittedName>
        <fullName evidence="2">Uncharacterized protein</fullName>
    </submittedName>
</protein>
<dbReference type="PhylomeDB" id="A0A0G4HPL5"/>
<dbReference type="VEuPathDB" id="CryptoDB:Cvel_29872"/>
<dbReference type="EMBL" id="CDMZ01003390">
    <property type="protein sequence ID" value="CEM46181.1"/>
    <property type="molecule type" value="Genomic_DNA"/>
</dbReference>